<feature type="transmembrane region" description="Helical" evidence="6">
    <location>
        <begin position="147"/>
        <end position="170"/>
    </location>
</feature>
<evidence type="ECO:0000256" key="4">
    <source>
        <dbReference type="ARBA" id="ARBA00022989"/>
    </source>
</evidence>
<gene>
    <name evidence="7" type="ORF">A2920_02175</name>
</gene>
<dbReference type="EMBL" id="MHWD01000014">
    <property type="protein sequence ID" value="OHB04123.1"/>
    <property type="molecule type" value="Genomic_DNA"/>
</dbReference>
<accession>A0A1G2U3Q4</accession>
<dbReference type="GO" id="GO:0016020">
    <property type="term" value="C:membrane"/>
    <property type="evidence" value="ECO:0007669"/>
    <property type="project" value="UniProtKB-SubCell"/>
</dbReference>
<evidence type="ECO:0000256" key="3">
    <source>
        <dbReference type="ARBA" id="ARBA00022692"/>
    </source>
</evidence>
<feature type="transmembrane region" description="Helical" evidence="6">
    <location>
        <begin position="198"/>
        <end position="227"/>
    </location>
</feature>
<dbReference type="InterPro" id="IPR002549">
    <property type="entry name" value="AI-2E-like"/>
</dbReference>
<feature type="transmembrane region" description="Helical" evidence="6">
    <location>
        <begin position="63"/>
        <end position="85"/>
    </location>
</feature>
<proteinExistence type="inferred from homology"/>
<keyword evidence="3 6" id="KW-0812">Transmembrane</keyword>
<keyword evidence="4 6" id="KW-1133">Transmembrane helix</keyword>
<comment type="caution">
    <text evidence="7">The sequence shown here is derived from an EMBL/GenBank/DDBJ whole genome shotgun (WGS) entry which is preliminary data.</text>
</comment>
<dbReference type="Pfam" id="PF01594">
    <property type="entry name" value="AI-2E_transport"/>
    <property type="match status" value="1"/>
</dbReference>
<evidence type="ECO:0000256" key="6">
    <source>
        <dbReference type="SAM" id="Phobius"/>
    </source>
</evidence>
<feature type="transmembrane region" description="Helical" evidence="6">
    <location>
        <begin position="270"/>
        <end position="293"/>
    </location>
</feature>
<organism evidence="7 8">
    <name type="scientific">Candidatus Zambryskibacteria bacterium RIFCSPLOWO2_01_FULL_43_17</name>
    <dbReference type="NCBI Taxonomy" id="1802760"/>
    <lineage>
        <taxon>Bacteria</taxon>
        <taxon>Candidatus Zambryskiibacteriota</taxon>
    </lineage>
</organism>
<dbReference type="PANTHER" id="PTHR21716">
    <property type="entry name" value="TRANSMEMBRANE PROTEIN"/>
    <property type="match status" value="1"/>
</dbReference>
<evidence type="ECO:0000313" key="8">
    <source>
        <dbReference type="Proteomes" id="UP000179283"/>
    </source>
</evidence>
<name>A0A1G2U3Q4_9BACT</name>
<evidence type="ECO:0000256" key="2">
    <source>
        <dbReference type="ARBA" id="ARBA00009773"/>
    </source>
</evidence>
<feature type="transmembrane region" description="Helical" evidence="6">
    <location>
        <begin position="299"/>
        <end position="332"/>
    </location>
</feature>
<evidence type="ECO:0000256" key="1">
    <source>
        <dbReference type="ARBA" id="ARBA00004141"/>
    </source>
</evidence>
<comment type="subcellular location">
    <subcellularLocation>
        <location evidence="1">Membrane</location>
        <topology evidence="1">Multi-pass membrane protein</topology>
    </subcellularLocation>
</comment>
<comment type="similarity">
    <text evidence="2">Belongs to the autoinducer-2 exporter (AI-2E) (TC 2.A.86) family.</text>
</comment>
<sequence length="343" mass="36732">MAMQNIQTWFFFVFIIAVIVLNIFIFLPYLSILFLALVFAIIFGPMHERILAWSGGKNTLSSLLSVLVVLLVIVGPLSFFGTLLFQEASDLYVQALDMSDGDISGSLKNVSATLENLVPGFSFSQAGIDIAQYARQGLSWLLDHMSILFSGVAKITFGLFLMLLALFYFFKDGKKFVDSLVDLSPLADSSDRKIISKIILAVNSVVRGSIVIGVFQGILTGLGFAIFGVPNPVIWGFVAAIASLVPTIGTSIILIPAIAFLFLTGATGQGVGLIIWGVIAVGLIDNLLGPILIERGVKIHPFLILLSALGGLALFGPVGFLAGPVVLALLFALMDLYPSMVRS</sequence>
<feature type="transmembrane region" description="Helical" evidence="6">
    <location>
        <begin position="12"/>
        <end position="43"/>
    </location>
</feature>
<keyword evidence="5 6" id="KW-0472">Membrane</keyword>
<evidence type="ECO:0000256" key="5">
    <source>
        <dbReference type="ARBA" id="ARBA00023136"/>
    </source>
</evidence>
<evidence type="ECO:0000313" key="7">
    <source>
        <dbReference type="EMBL" id="OHB04123.1"/>
    </source>
</evidence>
<evidence type="ECO:0008006" key="9">
    <source>
        <dbReference type="Google" id="ProtNLM"/>
    </source>
</evidence>
<dbReference type="Proteomes" id="UP000179283">
    <property type="component" value="Unassembled WGS sequence"/>
</dbReference>
<dbReference type="PANTHER" id="PTHR21716:SF4">
    <property type="entry name" value="TRANSMEMBRANE PROTEIN 245"/>
    <property type="match status" value="1"/>
</dbReference>
<protein>
    <recommendedName>
        <fullName evidence="9">AI-2E family transporter</fullName>
    </recommendedName>
</protein>
<feature type="transmembrane region" description="Helical" evidence="6">
    <location>
        <begin position="233"/>
        <end position="263"/>
    </location>
</feature>
<reference evidence="7 8" key="1">
    <citation type="journal article" date="2016" name="Nat. Commun.">
        <title>Thousands of microbial genomes shed light on interconnected biogeochemical processes in an aquifer system.</title>
        <authorList>
            <person name="Anantharaman K."/>
            <person name="Brown C.T."/>
            <person name="Hug L.A."/>
            <person name="Sharon I."/>
            <person name="Castelle C.J."/>
            <person name="Probst A.J."/>
            <person name="Thomas B.C."/>
            <person name="Singh A."/>
            <person name="Wilkins M.J."/>
            <person name="Karaoz U."/>
            <person name="Brodie E.L."/>
            <person name="Williams K.H."/>
            <person name="Hubbard S.S."/>
            <person name="Banfield J.F."/>
        </authorList>
    </citation>
    <scope>NUCLEOTIDE SEQUENCE [LARGE SCALE GENOMIC DNA]</scope>
</reference>
<dbReference type="AlphaFoldDB" id="A0A1G2U3Q4"/>